<dbReference type="AlphaFoldDB" id="A0A8B8CI49"/>
<accession>A0A8B8CI49</accession>
<dbReference type="PANTHER" id="PTHR11046:SF25">
    <property type="match status" value="1"/>
</dbReference>
<dbReference type="InterPro" id="IPR022894">
    <property type="entry name" value="Oligoribonuclease"/>
</dbReference>
<evidence type="ECO:0000313" key="3">
    <source>
        <dbReference type="Proteomes" id="UP000694844"/>
    </source>
</evidence>
<organism evidence="3 4">
    <name type="scientific">Crassostrea virginica</name>
    <name type="common">Eastern oyster</name>
    <dbReference type="NCBI Taxonomy" id="6565"/>
    <lineage>
        <taxon>Eukaryota</taxon>
        <taxon>Metazoa</taxon>
        <taxon>Spiralia</taxon>
        <taxon>Lophotrochozoa</taxon>
        <taxon>Mollusca</taxon>
        <taxon>Bivalvia</taxon>
        <taxon>Autobranchia</taxon>
        <taxon>Pteriomorphia</taxon>
        <taxon>Ostreida</taxon>
        <taxon>Ostreoidea</taxon>
        <taxon>Ostreidae</taxon>
        <taxon>Crassostrea</taxon>
    </lineage>
</organism>
<evidence type="ECO:0000256" key="1">
    <source>
        <dbReference type="ARBA" id="ARBA00022722"/>
    </source>
</evidence>
<keyword evidence="1" id="KW-0378">Hydrolase</keyword>
<protein>
    <submittedName>
        <fullName evidence="4">Uncharacterized protein LOC111119486 isoform X1</fullName>
    </submittedName>
</protein>
<feature type="coiled-coil region" evidence="2">
    <location>
        <begin position="167"/>
        <end position="242"/>
    </location>
</feature>
<name>A0A8B8CI49_CRAVI</name>
<evidence type="ECO:0000256" key="2">
    <source>
        <dbReference type="SAM" id="Coils"/>
    </source>
</evidence>
<keyword evidence="2" id="KW-0175">Coiled coil</keyword>
<evidence type="ECO:0000313" key="4">
    <source>
        <dbReference type="RefSeq" id="XP_022315395.1"/>
    </source>
</evidence>
<dbReference type="PANTHER" id="PTHR11046">
    <property type="entry name" value="OLIGORIBONUCLEASE, MITOCHONDRIAL"/>
    <property type="match status" value="1"/>
</dbReference>
<dbReference type="KEGG" id="cvn:111119486"/>
<reference evidence="4" key="1">
    <citation type="submission" date="2025-08" db="UniProtKB">
        <authorList>
            <consortium name="RefSeq"/>
        </authorList>
    </citation>
    <scope>IDENTIFICATION</scope>
    <source>
        <tissue evidence="4">Whole sample</tissue>
    </source>
</reference>
<dbReference type="GO" id="GO:0000175">
    <property type="term" value="F:3'-5'-RNA exonuclease activity"/>
    <property type="evidence" value="ECO:0007669"/>
    <property type="project" value="InterPro"/>
</dbReference>
<proteinExistence type="predicted"/>
<keyword evidence="3" id="KW-1185">Reference proteome</keyword>
<dbReference type="RefSeq" id="XP_022315395.1">
    <property type="nucleotide sequence ID" value="XM_022459687.1"/>
</dbReference>
<sequence>MNAHYHTLVQYLDTASTVEGVASDFLYGNSTPFPTPMDENDKVLNKLIKADDKLDPICLPLLQTLFRAIKELLTRMIPEHLPEGQFWNTSPAVREQTTSVMKHNKLPEFIFGQLDHLLSFRPNASVLANEAYLMYAFNKTSEWLRNLPPDEREKTIENSRKGGREIRKLFKDRLKEIENKRLEAQRKKQCELERLERDRIRKAEEMTNDVCYYGLWQSAEQLEEGMERISNEKELINALQAQLKFRKNVLKQKHKDSKIFNLSRKKPDGTIIS</sequence>
<dbReference type="Proteomes" id="UP000694844">
    <property type="component" value="Chromosome 2"/>
</dbReference>
<keyword evidence="1" id="KW-0540">Nuclease</keyword>
<dbReference type="GeneID" id="111119486"/>
<dbReference type="OrthoDB" id="6159600at2759"/>
<gene>
    <name evidence="4" type="primary">LOC111119486</name>
</gene>